<sequence length="394" mass="41580">MSDAYRPALDAGQLMVAAGVLDSAVTEFRARSQACHVARSDLVGVGFGGSAPTAALQRLQRVDATFAHPADDLTQAAKVLRRYATWQARLDAMARSLRGSPVYALAVQVLNGVSRTFDTLCAAELEALCKAHERELEAARGHVPLIARHGIDLGQVHRTNLATLDPARRELVESADATVLEAGPVSATLAVGDVVDPARVITMVAGVSTGRPEGLGGELTRAQFLAERTGATVILWQGYDPPPNVVNGLDPGPARRGADDLSAFQLALTDRFPNAHRVVLAHSYGTRVATEAAVHHGLLTDQLWLVGSAGVAGSHVSDLRLAGPDSRVVAVDSPDDPILWTRSGPQAVLGASPTDPAYGARVLPGVTGGHSAYFTDEAFVSDLTQSFEFQEEQR</sequence>
<dbReference type="InterPro" id="IPR029058">
    <property type="entry name" value="AB_hydrolase_fold"/>
</dbReference>
<dbReference type="InterPro" id="IPR010427">
    <property type="entry name" value="DUF1023"/>
</dbReference>
<gene>
    <name evidence="2" type="ORF">KBX22_06280</name>
</gene>
<evidence type="ECO:0000259" key="1">
    <source>
        <dbReference type="Pfam" id="PF06259"/>
    </source>
</evidence>
<dbReference type="AlphaFoldDB" id="A0ABD4TS65"/>
<feature type="domain" description="DUF1023" evidence="1">
    <location>
        <begin position="183"/>
        <end position="338"/>
    </location>
</feature>
<protein>
    <recommendedName>
        <fullName evidence="1">DUF1023 domain-containing protein</fullName>
    </recommendedName>
</protein>
<dbReference type="Proteomes" id="UP001205080">
    <property type="component" value="Unassembled WGS sequence"/>
</dbReference>
<name>A0ABD4TS65_9CORY</name>
<evidence type="ECO:0000313" key="2">
    <source>
        <dbReference type="EMBL" id="MCQ4614339.1"/>
    </source>
</evidence>
<dbReference type="Gene3D" id="3.40.50.1820">
    <property type="entry name" value="alpha/beta hydrolase"/>
    <property type="match status" value="1"/>
</dbReference>
<organism evidence="2 3">
    <name type="scientific">Corynebacterium pseudogenitalium</name>
    <dbReference type="NCBI Taxonomy" id="38303"/>
    <lineage>
        <taxon>Bacteria</taxon>
        <taxon>Bacillati</taxon>
        <taxon>Actinomycetota</taxon>
        <taxon>Actinomycetes</taxon>
        <taxon>Mycobacteriales</taxon>
        <taxon>Corynebacteriaceae</taxon>
        <taxon>Corynebacterium</taxon>
    </lineage>
</organism>
<dbReference type="EMBL" id="JAGPYW010000005">
    <property type="protein sequence ID" value="MCQ4614339.1"/>
    <property type="molecule type" value="Genomic_DNA"/>
</dbReference>
<reference evidence="2 3" key="1">
    <citation type="submission" date="2021-04" db="EMBL/GenBank/DDBJ databases">
        <title>Corynebacterium genitalium sp. nov. and Corynebacterium genitalium sp. nov., two new species of the genus Corynebacterium.</title>
        <authorList>
            <person name="Jaen-Luchoro D."/>
            <person name="Pinyeiro-Iglesias B."/>
            <person name="Al-Shaer S."/>
            <person name="Karlsson R."/>
            <person name="Gonzales-Siles L."/>
            <person name="Cardew S."/>
            <person name="Jensie-Markopolous S."/>
            <person name="Ohlen M."/>
            <person name="Inganas E."/>
            <person name="Moore E.R.B."/>
        </authorList>
    </citation>
    <scope>NUCLEOTIDE SEQUENCE [LARGE SCALE GENOMIC DNA]</scope>
    <source>
        <strain evidence="2 3">CCUG 55013</strain>
    </source>
</reference>
<dbReference type="RefSeq" id="WP_256000814.1">
    <property type="nucleotide sequence ID" value="NZ_JAGPYW010000005.1"/>
</dbReference>
<proteinExistence type="predicted"/>
<dbReference type="SUPFAM" id="SSF53474">
    <property type="entry name" value="alpha/beta-Hydrolases"/>
    <property type="match status" value="1"/>
</dbReference>
<dbReference type="Pfam" id="PF06259">
    <property type="entry name" value="Abhydrolase_8"/>
    <property type="match status" value="1"/>
</dbReference>
<accession>A0ABD4TS65</accession>
<evidence type="ECO:0000313" key="3">
    <source>
        <dbReference type="Proteomes" id="UP001205080"/>
    </source>
</evidence>
<comment type="caution">
    <text evidence="2">The sequence shown here is derived from an EMBL/GenBank/DDBJ whole genome shotgun (WGS) entry which is preliminary data.</text>
</comment>